<protein>
    <submittedName>
        <fullName evidence="1">Potassium-transporting ATPase subunit KdpA</fullName>
    </submittedName>
</protein>
<evidence type="ECO:0000313" key="1">
    <source>
        <dbReference type="EMBL" id="TQF08335.1"/>
    </source>
</evidence>
<proteinExistence type="predicted"/>
<dbReference type="Pfam" id="PF03814">
    <property type="entry name" value="KdpA"/>
    <property type="match status" value="1"/>
</dbReference>
<feature type="non-terminal residue" evidence="1">
    <location>
        <position position="61"/>
    </location>
</feature>
<dbReference type="EMBL" id="VIFM01000773">
    <property type="protein sequence ID" value="TQF08335.1"/>
    <property type="molecule type" value="Genomic_DNA"/>
</dbReference>
<gene>
    <name evidence="1" type="ORF">FJV41_50490</name>
</gene>
<organism evidence="1 2">
    <name type="scientific">Myxococcus llanfairpwllgwyngyllgogerychwyrndrobwllllantysiliogogogochensis</name>
    <dbReference type="NCBI Taxonomy" id="2590453"/>
    <lineage>
        <taxon>Bacteria</taxon>
        <taxon>Pseudomonadati</taxon>
        <taxon>Myxococcota</taxon>
        <taxon>Myxococcia</taxon>
        <taxon>Myxococcales</taxon>
        <taxon>Cystobacterineae</taxon>
        <taxon>Myxococcaceae</taxon>
        <taxon>Myxococcus</taxon>
    </lineage>
</organism>
<accession>A0A540WH26</accession>
<dbReference type="AlphaFoldDB" id="A0A540WH26"/>
<dbReference type="RefSeq" id="WP_181791593.1">
    <property type="nucleotide sequence ID" value="NZ_VIFM01000773.1"/>
</dbReference>
<comment type="caution">
    <text evidence="1">The sequence shown here is derived from an EMBL/GenBank/DDBJ whole genome shotgun (WGS) entry which is preliminary data.</text>
</comment>
<dbReference type="GO" id="GO:0008556">
    <property type="term" value="F:P-type potassium transmembrane transporter activity"/>
    <property type="evidence" value="ECO:0007669"/>
    <property type="project" value="InterPro"/>
</dbReference>
<reference evidence="1 2" key="1">
    <citation type="submission" date="2019-06" db="EMBL/GenBank/DDBJ databases">
        <authorList>
            <person name="Livingstone P."/>
            <person name="Whitworth D."/>
        </authorList>
    </citation>
    <scope>NUCLEOTIDE SEQUENCE [LARGE SCALE GENOMIC DNA]</scope>
    <source>
        <strain evidence="1 2">AM401</strain>
    </source>
</reference>
<name>A0A540WH26_9BACT</name>
<sequence>MTLIGWLQTLLFFALVLALTKPVGLYLFRVFEADTQPLPRVLGPIERALLRLCGVKREHEQ</sequence>
<evidence type="ECO:0000313" key="2">
    <source>
        <dbReference type="Proteomes" id="UP000315369"/>
    </source>
</evidence>
<dbReference type="Proteomes" id="UP000315369">
    <property type="component" value="Unassembled WGS sequence"/>
</dbReference>
<dbReference type="InterPro" id="IPR004623">
    <property type="entry name" value="KdpA"/>
</dbReference>
<keyword evidence="2" id="KW-1185">Reference proteome</keyword>